<dbReference type="AlphaFoldDB" id="A0AAP0M417"/>
<dbReference type="InterPro" id="IPR042163">
    <property type="entry name" value="PHF12"/>
</dbReference>
<evidence type="ECO:0000313" key="3">
    <source>
        <dbReference type="Proteomes" id="UP001428341"/>
    </source>
</evidence>
<gene>
    <name evidence="2" type="ORF">WN944_013515</name>
</gene>
<feature type="domain" description="Increased DNA methylation 1 C-terminal" evidence="1">
    <location>
        <begin position="18"/>
        <end position="73"/>
    </location>
</feature>
<dbReference type="GO" id="GO:0003714">
    <property type="term" value="F:transcription corepressor activity"/>
    <property type="evidence" value="ECO:0007669"/>
    <property type="project" value="InterPro"/>
</dbReference>
<accession>A0AAP0M417</accession>
<dbReference type="GO" id="GO:0006357">
    <property type="term" value="P:regulation of transcription by RNA polymerase II"/>
    <property type="evidence" value="ECO:0007669"/>
    <property type="project" value="TreeGrafter"/>
</dbReference>
<protein>
    <recommendedName>
        <fullName evidence="1">Increased DNA methylation 1 C-terminal domain-containing protein</fullName>
    </recommendedName>
</protein>
<reference evidence="2 3" key="1">
    <citation type="submission" date="2024-05" db="EMBL/GenBank/DDBJ databases">
        <title>Haplotype-resolved chromosome-level genome assembly of Huyou (Citrus changshanensis).</title>
        <authorList>
            <person name="Miao C."/>
            <person name="Chen W."/>
            <person name="Wu Y."/>
            <person name="Wang L."/>
            <person name="Zhao S."/>
            <person name="Grierson D."/>
            <person name="Xu C."/>
            <person name="Chen K."/>
        </authorList>
    </citation>
    <scope>NUCLEOTIDE SEQUENCE [LARGE SCALE GENOMIC DNA]</scope>
    <source>
        <strain evidence="2">01-14</strain>
        <tissue evidence="2">Leaf</tissue>
    </source>
</reference>
<comment type="caution">
    <text evidence="2">The sequence shown here is derived from an EMBL/GenBank/DDBJ whole genome shotgun (WGS) entry which is preliminary data.</text>
</comment>
<organism evidence="2 3">
    <name type="scientific">Citrus x changshan-huyou</name>
    <dbReference type="NCBI Taxonomy" id="2935761"/>
    <lineage>
        <taxon>Eukaryota</taxon>
        <taxon>Viridiplantae</taxon>
        <taxon>Streptophyta</taxon>
        <taxon>Embryophyta</taxon>
        <taxon>Tracheophyta</taxon>
        <taxon>Spermatophyta</taxon>
        <taxon>Magnoliopsida</taxon>
        <taxon>eudicotyledons</taxon>
        <taxon>Gunneridae</taxon>
        <taxon>Pentapetalae</taxon>
        <taxon>rosids</taxon>
        <taxon>malvids</taxon>
        <taxon>Sapindales</taxon>
        <taxon>Rutaceae</taxon>
        <taxon>Aurantioideae</taxon>
        <taxon>Citrus</taxon>
    </lineage>
</organism>
<evidence type="ECO:0000259" key="1">
    <source>
        <dbReference type="Pfam" id="PF23209"/>
    </source>
</evidence>
<keyword evidence="3" id="KW-1185">Reference proteome</keyword>
<evidence type="ECO:0000313" key="2">
    <source>
        <dbReference type="EMBL" id="KAK9198331.1"/>
    </source>
</evidence>
<dbReference type="Pfam" id="PF23209">
    <property type="entry name" value="IDM1_C"/>
    <property type="match status" value="1"/>
</dbReference>
<dbReference type="GO" id="GO:0005634">
    <property type="term" value="C:nucleus"/>
    <property type="evidence" value="ECO:0007669"/>
    <property type="project" value="TreeGrafter"/>
</dbReference>
<sequence length="121" mass="13587">MRFAILVFKPPVQPPVLALRMLNVENLVIPSVPELVPMWINKYGFTHIESNLMTELIKYNTLMFPSAVRLHKSLVTHDAASAATKTDEATKNGTGLVRGKGYEKLAFFYLNLEPPKEDDDA</sequence>
<dbReference type="PANTHER" id="PTHR46309:SF5">
    <property type="entry name" value="GNAT FAMILY ACETYLTRANSFERASE"/>
    <property type="match status" value="1"/>
</dbReference>
<dbReference type="InterPro" id="IPR056511">
    <property type="entry name" value="IDM1_C"/>
</dbReference>
<dbReference type="EMBL" id="JBCGBO010000005">
    <property type="protein sequence ID" value="KAK9198331.1"/>
    <property type="molecule type" value="Genomic_DNA"/>
</dbReference>
<dbReference type="PANTHER" id="PTHR46309">
    <property type="entry name" value="PHD FINGER PROTEIN 12"/>
    <property type="match status" value="1"/>
</dbReference>
<proteinExistence type="predicted"/>
<name>A0AAP0M417_9ROSI</name>
<dbReference type="Proteomes" id="UP001428341">
    <property type="component" value="Unassembled WGS sequence"/>
</dbReference>